<feature type="compositionally biased region" description="Low complexity" evidence="4">
    <location>
        <begin position="926"/>
        <end position="939"/>
    </location>
</feature>
<dbReference type="Proteomes" id="UP000799766">
    <property type="component" value="Unassembled WGS sequence"/>
</dbReference>
<dbReference type="GO" id="GO:0007165">
    <property type="term" value="P:signal transduction"/>
    <property type="evidence" value="ECO:0007669"/>
    <property type="project" value="InterPro"/>
</dbReference>
<dbReference type="PANTHER" id="PTHR11347">
    <property type="entry name" value="CYCLIC NUCLEOTIDE PHOSPHODIESTERASE"/>
    <property type="match status" value="1"/>
</dbReference>
<feature type="compositionally biased region" description="Low complexity" evidence="4">
    <location>
        <begin position="993"/>
        <end position="1003"/>
    </location>
</feature>
<dbReference type="EC" id="3.1.4.-" evidence="3"/>
<dbReference type="AlphaFoldDB" id="A0A6A6PC97"/>
<evidence type="ECO:0000313" key="6">
    <source>
        <dbReference type="EMBL" id="KAF2461574.1"/>
    </source>
</evidence>
<dbReference type="Gene3D" id="1.10.1300.10">
    <property type="entry name" value="3'5'-cyclic nucleotide phosphodiesterase, catalytic domain"/>
    <property type="match status" value="1"/>
</dbReference>
<comment type="cofactor">
    <cofactor evidence="3">
        <name>a divalent metal cation</name>
        <dbReference type="ChEBI" id="CHEBI:60240"/>
    </cofactor>
    <text evidence="3">Binds 2 divalent metal cations per subunit. Site 1 may preferentially bind zinc ions, while site 2 has a preference for magnesium and/or manganese ions.</text>
</comment>
<protein>
    <recommendedName>
        <fullName evidence="3">Phosphodiesterase</fullName>
        <ecNumber evidence="3">3.1.4.-</ecNumber>
    </recommendedName>
</protein>
<comment type="similarity">
    <text evidence="3">Belongs to the cyclic nucleotide phosphodiesterase family.</text>
</comment>
<keyword evidence="2 3" id="KW-0378">Hydrolase</keyword>
<evidence type="ECO:0000256" key="3">
    <source>
        <dbReference type="RuleBase" id="RU363067"/>
    </source>
</evidence>
<dbReference type="SUPFAM" id="SSF109604">
    <property type="entry name" value="HD-domain/PDEase-like"/>
    <property type="match status" value="1"/>
</dbReference>
<feature type="region of interest" description="Disordered" evidence="4">
    <location>
        <begin position="631"/>
        <end position="680"/>
    </location>
</feature>
<evidence type="ECO:0000259" key="5">
    <source>
        <dbReference type="PROSITE" id="PS51845"/>
    </source>
</evidence>
<name>A0A6A6PC97_9PEZI</name>
<dbReference type="GO" id="GO:0004114">
    <property type="term" value="F:3',5'-cyclic-nucleotide phosphodiesterase activity"/>
    <property type="evidence" value="ECO:0007669"/>
    <property type="project" value="InterPro"/>
</dbReference>
<accession>A0A6A6PC97</accession>
<feature type="region of interest" description="Disordered" evidence="4">
    <location>
        <begin position="984"/>
        <end position="1003"/>
    </location>
</feature>
<dbReference type="InterPro" id="IPR023174">
    <property type="entry name" value="PDEase_CS"/>
</dbReference>
<dbReference type="CDD" id="cd00077">
    <property type="entry name" value="HDc"/>
    <property type="match status" value="1"/>
</dbReference>
<evidence type="ECO:0000313" key="7">
    <source>
        <dbReference type="Proteomes" id="UP000799766"/>
    </source>
</evidence>
<dbReference type="PROSITE" id="PS00126">
    <property type="entry name" value="PDEASE_I_1"/>
    <property type="match status" value="1"/>
</dbReference>
<evidence type="ECO:0000256" key="4">
    <source>
        <dbReference type="SAM" id="MobiDB-lite"/>
    </source>
</evidence>
<dbReference type="SMART" id="SM00471">
    <property type="entry name" value="HDc"/>
    <property type="match status" value="1"/>
</dbReference>
<dbReference type="GO" id="GO:0046872">
    <property type="term" value="F:metal ion binding"/>
    <property type="evidence" value="ECO:0007669"/>
    <property type="project" value="UniProtKB-KW"/>
</dbReference>
<dbReference type="EMBL" id="MU001671">
    <property type="protein sequence ID" value="KAF2461574.1"/>
    <property type="molecule type" value="Genomic_DNA"/>
</dbReference>
<dbReference type="InterPro" id="IPR036971">
    <property type="entry name" value="PDEase_catalytic_dom_sf"/>
</dbReference>
<reference evidence="6" key="1">
    <citation type="journal article" date="2020" name="Stud. Mycol.">
        <title>101 Dothideomycetes genomes: a test case for predicting lifestyles and emergence of pathogens.</title>
        <authorList>
            <person name="Haridas S."/>
            <person name="Albert R."/>
            <person name="Binder M."/>
            <person name="Bloem J."/>
            <person name="Labutti K."/>
            <person name="Salamov A."/>
            <person name="Andreopoulos B."/>
            <person name="Baker S."/>
            <person name="Barry K."/>
            <person name="Bills G."/>
            <person name="Bluhm B."/>
            <person name="Cannon C."/>
            <person name="Castanera R."/>
            <person name="Culley D."/>
            <person name="Daum C."/>
            <person name="Ezra D."/>
            <person name="Gonzalez J."/>
            <person name="Henrissat B."/>
            <person name="Kuo A."/>
            <person name="Liang C."/>
            <person name="Lipzen A."/>
            <person name="Lutzoni F."/>
            <person name="Magnuson J."/>
            <person name="Mondo S."/>
            <person name="Nolan M."/>
            <person name="Ohm R."/>
            <person name="Pangilinan J."/>
            <person name="Park H.-J."/>
            <person name="Ramirez L."/>
            <person name="Alfaro M."/>
            <person name="Sun H."/>
            <person name="Tritt A."/>
            <person name="Yoshinaga Y."/>
            <person name="Zwiers L.-H."/>
            <person name="Turgeon B."/>
            <person name="Goodwin S."/>
            <person name="Spatafora J."/>
            <person name="Crous P."/>
            <person name="Grigoriev I."/>
        </authorList>
    </citation>
    <scope>NUCLEOTIDE SEQUENCE</scope>
    <source>
        <strain evidence="6">ATCC 16933</strain>
    </source>
</reference>
<keyword evidence="7" id="KW-1185">Reference proteome</keyword>
<evidence type="ECO:0000256" key="1">
    <source>
        <dbReference type="ARBA" id="ARBA00022723"/>
    </source>
</evidence>
<dbReference type="Pfam" id="PF00233">
    <property type="entry name" value="PDEase_I"/>
    <property type="match status" value="1"/>
</dbReference>
<gene>
    <name evidence="6" type="ORF">BDY21DRAFT_89974</name>
</gene>
<proteinExistence type="inferred from homology"/>
<organism evidence="6 7">
    <name type="scientific">Lineolata rhizophorae</name>
    <dbReference type="NCBI Taxonomy" id="578093"/>
    <lineage>
        <taxon>Eukaryota</taxon>
        <taxon>Fungi</taxon>
        <taxon>Dikarya</taxon>
        <taxon>Ascomycota</taxon>
        <taxon>Pezizomycotina</taxon>
        <taxon>Dothideomycetes</taxon>
        <taxon>Dothideomycetes incertae sedis</taxon>
        <taxon>Lineolatales</taxon>
        <taxon>Lineolataceae</taxon>
        <taxon>Lineolata</taxon>
    </lineage>
</organism>
<feature type="compositionally biased region" description="Basic and acidic residues" evidence="4">
    <location>
        <begin position="942"/>
        <end position="951"/>
    </location>
</feature>
<evidence type="ECO:0000256" key="2">
    <source>
        <dbReference type="ARBA" id="ARBA00022801"/>
    </source>
</evidence>
<feature type="compositionally biased region" description="Low complexity" evidence="4">
    <location>
        <begin position="692"/>
        <end position="705"/>
    </location>
</feature>
<feature type="compositionally biased region" description="Polar residues" evidence="4">
    <location>
        <begin position="714"/>
        <end position="735"/>
    </location>
</feature>
<feature type="region of interest" description="Disordered" evidence="4">
    <location>
        <begin position="692"/>
        <end position="750"/>
    </location>
</feature>
<feature type="domain" description="PDEase" evidence="5">
    <location>
        <begin position="274"/>
        <end position="627"/>
    </location>
</feature>
<dbReference type="InterPro" id="IPR002073">
    <property type="entry name" value="PDEase_catalytic_dom"/>
</dbReference>
<sequence length="1003" mass="109319">MEHGACDIVYLDRKAKDEHVKRENIASSSIVASSANPGVPDYFDLPRPRMGEVRSNVETILSAFNEVHICSTGAASLKIVSKLHDSSVAQCPIIMLIDVPYDEDLRLRRISREPRTPSPTFVYAHHAENDIYGVDLLFHISSQIQQRSMSRLVIPIVVLSGQSRDRSSASSLISPAVHGAQMLPDTVRLSRYLDAGAVDVLSSPLSKDHMQRVGVHAYRIYKEHMREESKFLAVKKNRKLSWVGVDDTKPFAYLREAMVSNLMLGICNPERVDDKIDPNDLQVDEERKPVVAEAIGRWSFSAHEFSDDELTYGALLMLQHALAMPGLEAYNMTDDELIIFLLASRKAYNDFVLYHNFRHVADVLQALFVFLVRIGALPPYPTGTTSEPTPLKSPIASLIEPFQALTLLIAAIGHDVGHPGVNNAFLVALNAPLAQLYNDRSVLESFHCAAYSQILRRYWPVAFKDVSMRNLMINTILATDMGLHFQYMYDLGNLQEKLAHTGNSLLGWDPKEVEKARSLACGLLIKCADISNVARVFDVAKEWTRILIDEFSNQGTMEEELQMPTTLFGGPPERDNIVKMGQSQIGFINVFAQALFGEVTNILPSMQFTVDELATNRKVWERKIQEEKDKQTAAAAYLKSPGSGYDGMNSPMTRSTADLPRPSTSSPASPKDNSNSNASTSNAIADALPERLSTVSTSSRHSSAGSPPPFVPAATSSRRSSVGLQTADSEVTSQRSSGGGFPAAPPFNPVDCATLHDPSTDNSLEKLAALRKYDVKDSSAGDESMLATSHPSLQTINGSISARQTHAAAASENLAAQSESLLTVAASDDGQPLAVQAPAMPLPPKIPEEDDSRTRRSFPLAHRSKSDVNLSRHAQHQQQPNGTYHTVQVRPNRSSAGSASPTTSTAAQASRDSVFKGETNRLFLKSVSSGGSSSQVTGGSEKGPEHHHHQDGGYAVKAATTRSNRLGLAKKFPFFKRIAKGERTVNGDGTGEEVGVTAAAEAR</sequence>
<feature type="compositionally biased region" description="Low complexity" evidence="4">
    <location>
        <begin position="894"/>
        <end position="910"/>
    </location>
</feature>
<keyword evidence="1 3" id="KW-0479">Metal-binding</keyword>
<dbReference type="OrthoDB" id="546632at2759"/>
<feature type="compositionally biased region" description="Polar residues" evidence="4">
    <location>
        <begin position="876"/>
        <end position="893"/>
    </location>
</feature>
<feature type="region of interest" description="Disordered" evidence="4">
    <location>
        <begin position="834"/>
        <end position="953"/>
    </location>
</feature>
<dbReference type="PROSITE" id="PS51845">
    <property type="entry name" value="PDEASE_I_2"/>
    <property type="match status" value="1"/>
</dbReference>
<feature type="compositionally biased region" description="Polar residues" evidence="4">
    <location>
        <begin position="650"/>
        <end position="672"/>
    </location>
</feature>
<dbReference type="InterPro" id="IPR003607">
    <property type="entry name" value="HD/PDEase_dom"/>
</dbReference>